<reference evidence="1" key="1">
    <citation type="submission" date="2018-06" db="EMBL/GenBank/DDBJ databases">
        <authorList>
            <person name="Zhirakovskaya E."/>
        </authorList>
    </citation>
    <scope>NUCLEOTIDE SEQUENCE</scope>
</reference>
<name>A0A3B1DXN0_9ZZZZ</name>
<proteinExistence type="predicted"/>
<gene>
    <name evidence="1" type="ORF">MNBD_PLANCTO03-1542</name>
</gene>
<sequence>MPMAARKHPAPRLRRWLAHPVVCVVLLLLTGAAAYFAKGKWPQDPTAVGFLVHRMPANLIGSPGPLSIDAISLLGENNLPETHLDGETESFGGWIAEAVTSGRPMLSMSYITHTDSMGIWQYWTHTTHHRIAMPSGTTTWTGLQLETARRQFAAQLAAQGWIPPSVADQLKSRAVSETVFDWLGPVHDIPAAVVLALTPWSVWLTWKHTLLPRLWRRRHRLTHGLCPSCGYDMQGLTTTTCPECGNTIKL</sequence>
<dbReference type="EMBL" id="UOGK01000496">
    <property type="protein sequence ID" value="VAX41134.1"/>
    <property type="molecule type" value="Genomic_DNA"/>
</dbReference>
<protein>
    <submittedName>
        <fullName evidence="1">Uncharacterized protein</fullName>
    </submittedName>
</protein>
<evidence type="ECO:0000313" key="1">
    <source>
        <dbReference type="EMBL" id="VAX41134.1"/>
    </source>
</evidence>
<dbReference type="AlphaFoldDB" id="A0A3B1DXN0"/>
<organism evidence="1">
    <name type="scientific">hydrothermal vent metagenome</name>
    <dbReference type="NCBI Taxonomy" id="652676"/>
    <lineage>
        <taxon>unclassified sequences</taxon>
        <taxon>metagenomes</taxon>
        <taxon>ecological metagenomes</taxon>
    </lineage>
</organism>
<accession>A0A3B1DXN0</accession>